<dbReference type="PANTHER" id="PTHR24243:SF208">
    <property type="entry name" value="PYROKININ-1 RECEPTOR"/>
    <property type="match status" value="1"/>
</dbReference>
<dbReference type="OMA" id="INCVLVM"/>
<feature type="transmembrane region" description="Helical" evidence="9">
    <location>
        <begin position="72"/>
        <end position="93"/>
    </location>
</feature>
<dbReference type="EnsemblMetazoa" id="G22724.1">
    <property type="protein sequence ID" value="G22724.1:cds"/>
    <property type="gene ID" value="G22724"/>
</dbReference>
<dbReference type="OrthoDB" id="6126974at2759"/>
<protein>
    <recommendedName>
        <fullName evidence="10">G-protein coupled receptors family 1 profile domain-containing protein</fullName>
    </recommendedName>
</protein>
<dbReference type="PROSITE" id="PS50262">
    <property type="entry name" value="G_PROTEIN_RECEP_F1_2"/>
    <property type="match status" value="1"/>
</dbReference>
<dbReference type="GO" id="GO:0004930">
    <property type="term" value="F:G protein-coupled receptor activity"/>
    <property type="evidence" value="ECO:0007669"/>
    <property type="project" value="UniProtKB-KW"/>
</dbReference>
<comment type="subcellular location">
    <subcellularLocation>
        <location evidence="1">Membrane</location>
        <topology evidence="1">Multi-pass membrane protein</topology>
    </subcellularLocation>
</comment>
<keyword evidence="2 9" id="KW-0812">Transmembrane</keyword>
<feature type="region of interest" description="Disordered" evidence="8">
    <location>
        <begin position="413"/>
        <end position="446"/>
    </location>
</feature>
<keyword evidence="7" id="KW-0807">Transducer</keyword>
<feature type="transmembrane region" description="Helical" evidence="9">
    <location>
        <begin position="291"/>
        <end position="316"/>
    </location>
</feature>
<accession>A0A8W8KDH0</accession>
<feature type="compositionally biased region" description="Low complexity" evidence="8">
    <location>
        <begin position="413"/>
        <end position="428"/>
    </location>
</feature>
<feature type="compositionally biased region" description="Low complexity" evidence="8">
    <location>
        <begin position="381"/>
        <end position="391"/>
    </location>
</feature>
<feature type="transmembrane region" description="Helical" evidence="9">
    <location>
        <begin position="105"/>
        <end position="130"/>
    </location>
</feature>
<feature type="transmembrane region" description="Helical" evidence="9">
    <location>
        <begin position="235"/>
        <end position="258"/>
    </location>
</feature>
<dbReference type="GO" id="GO:0016020">
    <property type="term" value="C:membrane"/>
    <property type="evidence" value="ECO:0007669"/>
    <property type="project" value="UniProtKB-SubCell"/>
</dbReference>
<evidence type="ECO:0000256" key="8">
    <source>
        <dbReference type="SAM" id="MobiDB-lite"/>
    </source>
</evidence>
<evidence type="ECO:0000313" key="12">
    <source>
        <dbReference type="Proteomes" id="UP000005408"/>
    </source>
</evidence>
<evidence type="ECO:0000256" key="6">
    <source>
        <dbReference type="ARBA" id="ARBA00023170"/>
    </source>
</evidence>
<feature type="transmembrane region" description="Helical" evidence="9">
    <location>
        <begin position="331"/>
        <end position="352"/>
    </location>
</feature>
<keyword evidence="5 9" id="KW-0472">Membrane</keyword>
<sequence>MDHYEDGDSLYGAPGLEPDEESTTVFISTLPPVSVAKPRGFCPVWLRTLDWPNTTTIEDINGQFRQRNIPGIYFISLQMLLGLVGNLLVIVLYCTRFKISNYRVFVLFLACLDLINCVLVMPFAILYLYFPINFPSNFICKAGHFIGFFGGVASPLMLVIIAIDRFRKVCRPLKKQITEKQAKISCTIIVLITLSVTWFTPWIYGNTTVETNIHGIIGTRCFRAESQFFLSLSKWYYNVLVSMFLVVTVFLSVLYYFIMKRVHSHSKYFSSQRKDSVGSCSKNVQTRKSTVTFMIITIVYVISTLTHDALAMILHLKSDLECDLTFTSGTIYYTFFWTVFLNNVSNPFIYGLSDDRFSSLVKELFQKKDPGYSRSTLSKGRSNSNRSSTLSSMLTQFHRQNTLTKPYRQCGVSRKQSVVSRSSTQSSVFRKHSVNSKNSQTAEVPENQAVVRKLSSETGL</sequence>
<name>A0A8W8KDH0_MAGGI</name>
<evidence type="ECO:0000259" key="10">
    <source>
        <dbReference type="PROSITE" id="PS50262"/>
    </source>
</evidence>
<keyword evidence="3 9" id="KW-1133">Transmembrane helix</keyword>
<evidence type="ECO:0000256" key="9">
    <source>
        <dbReference type="SAM" id="Phobius"/>
    </source>
</evidence>
<evidence type="ECO:0000256" key="7">
    <source>
        <dbReference type="ARBA" id="ARBA00023224"/>
    </source>
</evidence>
<dbReference type="AlphaFoldDB" id="A0A8W8KDH0"/>
<dbReference type="EnsemblMetazoa" id="G22724.3">
    <property type="protein sequence ID" value="G22724.3:cds"/>
    <property type="gene ID" value="G22724"/>
</dbReference>
<feature type="transmembrane region" description="Helical" evidence="9">
    <location>
        <begin position="184"/>
        <end position="204"/>
    </location>
</feature>
<dbReference type="EnsemblMetazoa" id="G22724.2">
    <property type="protein sequence ID" value="G22724.2:cds"/>
    <property type="gene ID" value="G22724"/>
</dbReference>
<keyword evidence="12" id="KW-1185">Reference proteome</keyword>
<dbReference type="PANTHER" id="PTHR24243">
    <property type="entry name" value="G-PROTEIN COUPLED RECEPTOR"/>
    <property type="match status" value="1"/>
</dbReference>
<dbReference type="EnsemblMetazoa" id="G22724.4">
    <property type="protein sequence ID" value="G22724.4:cds"/>
    <property type="gene ID" value="G22724"/>
</dbReference>
<evidence type="ECO:0000256" key="3">
    <source>
        <dbReference type="ARBA" id="ARBA00022989"/>
    </source>
</evidence>
<evidence type="ECO:0000256" key="4">
    <source>
        <dbReference type="ARBA" id="ARBA00023040"/>
    </source>
</evidence>
<feature type="transmembrane region" description="Helical" evidence="9">
    <location>
        <begin position="142"/>
        <end position="163"/>
    </location>
</feature>
<evidence type="ECO:0000256" key="5">
    <source>
        <dbReference type="ARBA" id="ARBA00023136"/>
    </source>
</evidence>
<dbReference type="PRINTS" id="PR00237">
    <property type="entry name" value="GPCRRHODOPSN"/>
</dbReference>
<reference evidence="11" key="1">
    <citation type="submission" date="2022-08" db="UniProtKB">
        <authorList>
            <consortium name="EnsemblMetazoa"/>
        </authorList>
    </citation>
    <scope>IDENTIFICATION</scope>
    <source>
        <strain evidence="11">05x7-T-G4-1.051#20</strain>
    </source>
</reference>
<feature type="domain" description="G-protein coupled receptors family 1 profile" evidence="10">
    <location>
        <begin position="85"/>
        <end position="350"/>
    </location>
</feature>
<keyword evidence="4" id="KW-0297">G-protein coupled receptor</keyword>
<dbReference type="Gene3D" id="1.20.1070.10">
    <property type="entry name" value="Rhodopsin 7-helix transmembrane proteins"/>
    <property type="match status" value="1"/>
</dbReference>
<dbReference type="CDD" id="cd00637">
    <property type="entry name" value="7tm_classA_rhodopsin-like"/>
    <property type="match status" value="1"/>
</dbReference>
<dbReference type="Proteomes" id="UP000005408">
    <property type="component" value="Unassembled WGS sequence"/>
</dbReference>
<keyword evidence="6" id="KW-0675">Receptor</keyword>
<evidence type="ECO:0000256" key="2">
    <source>
        <dbReference type="ARBA" id="ARBA00022692"/>
    </source>
</evidence>
<evidence type="ECO:0000313" key="11">
    <source>
        <dbReference type="EnsemblMetazoa" id="G22724.1:cds"/>
    </source>
</evidence>
<dbReference type="InterPro" id="IPR000276">
    <property type="entry name" value="GPCR_Rhodpsn"/>
</dbReference>
<dbReference type="SUPFAM" id="SSF81321">
    <property type="entry name" value="Family A G protein-coupled receptor-like"/>
    <property type="match status" value="1"/>
</dbReference>
<dbReference type="InterPro" id="IPR017452">
    <property type="entry name" value="GPCR_Rhodpsn_7TM"/>
</dbReference>
<dbReference type="Pfam" id="PF00001">
    <property type="entry name" value="7tm_1"/>
    <property type="match status" value="1"/>
</dbReference>
<feature type="region of interest" description="Disordered" evidence="8">
    <location>
        <begin position="372"/>
        <end position="391"/>
    </location>
</feature>
<proteinExistence type="predicted"/>
<organism evidence="11 12">
    <name type="scientific">Magallana gigas</name>
    <name type="common">Pacific oyster</name>
    <name type="synonym">Crassostrea gigas</name>
    <dbReference type="NCBI Taxonomy" id="29159"/>
    <lineage>
        <taxon>Eukaryota</taxon>
        <taxon>Metazoa</taxon>
        <taxon>Spiralia</taxon>
        <taxon>Lophotrochozoa</taxon>
        <taxon>Mollusca</taxon>
        <taxon>Bivalvia</taxon>
        <taxon>Autobranchia</taxon>
        <taxon>Pteriomorphia</taxon>
        <taxon>Ostreida</taxon>
        <taxon>Ostreoidea</taxon>
        <taxon>Ostreidae</taxon>
        <taxon>Magallana</taxon>
    </lineage>
</organism>
<evidence type="ECO:0000256" key="1">
    <source>
        <dbReference type="ARBA" id="ARBA00004141"/>
    </source>
</evidence>